<dbReference type="Proteomes" id="UP001239462">
    <property type="component" value="Unassembled WGS sequence"/>
</dbReference>
<dbReference type="InterPro" id="IPR009003">
    <property type="entry name" value="Peptidase_S1_PA"/>
</dbReference>
<evidence type="ECO:0000313" key="3">
    <source>
        <dbReference type="Proteomes" id="UP001239462"/>
    </source>
</evidence>
<evidence type="ECO:0000313" key="2">
    <source>
        <dbReference type="EMBL" id="MDM4015977.1"/>
    </source>
</evidence>
<proteinExistence type="predicted"/>
<feature type="region of interest" description="Disordered" evidence="1">
    <location>
        <begin position="363"/>
        <end position="415"/>
    </location>
</feature>
<feature type="compositionally biased region" description="Pro residues" evidence="1">
    <location>
        <begin position="314"/>
        <end position="325"/>
    </location>
</feature>
<feature type="compositionally biased region" description="Low complexity" evidence="1">
    <location>
        <begin position="378"/>
        <end position="387"/>
    </location>
</feature>
<feature type="region of interest" description="Disordered" evidence="1">
    <location>
        <begin position="266"/>
        <end position="347"/>
    </location>
</feature>
<dbReference type="InterPro" id="IPR008160">
    <property type="entry name" value="Collagen"/>
</dbReference>
<dbReference type="Pfam" id="PF13365">
    <property type="entry name" value="Trypsin_2"/>
    <property type="match status" value="1"/>
</dbReference>
<feature type="compositionally biased region" description="Gly residues" evidence="1">
    <location>
        <begin position="286"/>
        <end position="295"/>
    </location>
</feature>
<evidence type="ECO:0000256" key="1">
    <source>
        <dbReference type="SAM" id="MobiDB-lite"/>
    </source>
</evidence>
<dbReference type="RefSeq" id="WP_289163575.1">
    <property type="nucleotide sequence ID" value="NZ_JASZZN010000007.1"/>
</dbReference>
<feature type="compositionally biased region" description="Polar residues" evidence="1">
    <location>
        <begin position="304"/>
        <end position="313"/>
    </location>
</feature>
<feature type="compositionally biased region" description="Low complexity" evidence="1">
    <location>
        <begin position="273"/>
        <end position="285"/>
    </location>
</feature>
<dbReference type="Gene3D" id="1.20.5.320">
    <property type="entry name" value="6-Phosphogluconate Dehydrogenase, domain 3"/>
    <property type="match status" value="1"/>
</dbReference>
<dbReference type="Pfam" id="PF01391">
    <property type="entry name" value="Collagen"/>
    <property type="match status" value="1"/>
</dbReference>
<feature type="compositionally biased region" description="Polar residues" evidence="1">
    <location>
        <begin position="333"/>
        <end position="343"/>
    </location>
</feature>
<dbReference type="Gene3D" id="2.40.10.120">
    <property type="match status" value="1"/>
</dbReference>
<comment type="caution">
    <text evidence="2">The sequence shown here is derived from an EMBL/GenBank/DDBJ whole genome shotgun (WGS) entry which is preliminary data.</text>
</comment>
<organism evidence="2 3">
    <name type="scientific">Roseiconus lacunae</name>
    <dbReference type="NCBI Taxonomy" id="2605694"/>
    <lineage>
        <taxon>Bacteria</taxon>
        <taxon>Pseudomonadati</taxon>
        <taxon>Planctomycetota</taxon>
        <taxon>Planctomycetia</taxon>
        <taxon>Pirellulales</taxon>
        <taxon>Pirellulaceae</taxon>
        <taxon>Roseiconus</taxon>
    </lineage>
</organism>
<gene>
    <name evidence="2" type="ORF">QTN89_11080</name>
</gene>
<reference evidence="2 3" key="1">
    <citation type="submission" date="2023-06" db="EMBL/GenBank/DDBJ databases">
        <title>Roseiconus lacunae JC819 isolated from Gulf of Mannar region, Tamil Nadu.</title>
        <authorList>
            <person name="Pk S."/>
            <person name="Ch S."/>
            <person name="Ch V.R."/>
        </authorList>
    </citation>
    <scope>NUCLEOTIDE SEQUENCE [LARGE SCALE GENOMIC DNA]</scope>
    <source>
        <strain evidence="2 3">JC819</strain>
    </source>
</reference>
<name>A0ABT7PHJ7_9BACT</name>
<accession>A0ABT7PHJ7</accession>
<keyword evidence="3" id="KW-1185">Reference proteome</keyword>
<dbReference type="EMBL" id="JASZZN010000007">
    <property type="protein sequence ID" value="MDM4015977.1"/>
    <property type="molecule type" value="Genomic_DNA"/>
</dbReference>
<protein>
    <submittedName>
        <fullName evidence="2">Trypsin-like peptidase domain-containing protein</fullName>
    </submittedName>
</protein>
<sequence>MRLIDWHPLRWWRWLTIAIVAAAMAPAAVAGDQWQPAPRTKLARLAPAPGERVKIVRLTSAGQIPPAVLRAAESVGRVRVPDGNGASLGSGTYIGDRLVVTAEHVCRDGDIAGTTVDFGAGPIRCVGFLANKNADQFVLELATPPHVPPVPLASDELRIGDYAYGVGLGGNGQKTCWAGRVTQYSSTRGGGINNLEYQGLAPGDAAVKGDSGGGTFNTAGEWCGNLWGTGDNATHAIPVGETKVFLGRSGLLGRLSGCRPGVSCPYDRPSPPGSSCDPGGPVRGPWSGGGSGGGALPRPGESGSGSQSVTYGPTQPPGYAPPSPQWPAQQQPLTNTPPLTGPQNGCDHRLVALDDLVDVLASDDRFRGDAGESGPAGSQGPPGLTGPQGPPGEQGPRGPQGPPGESQPPTDAQIADLVSQVVAQLKSDPQFIAAVKGERGPAGEPGRGITDADLSAIVAQVAEHLKSDPALQPAAIDDIVDQVADKLPPISLALVDRDGRELDKDTVKLGGTLKLQFMERTDAAR</sequence>
<dbReference type="SUPFAM" id="SSF50494">
    <property type="entry name" value="Trypsin-like serine proteases"/>
    <property type="match status" value="1"/>
</dbReference>